<dbReference type="RefSeq" id="WP_092040106.1">
    <property type="nucleotide sequence ID" value="NZ_FOOK01000028.1"/>
</dbReference>
<sequence length="162" mass="18886">MLQIKTYIYAPFGPKQAAQKIPIDDIDALKRAAPYMDLMKLEGYIDLSYYGTPIMDDSLTDLIFFTWDEMLRAIRSVVETGRGCVGFWWDVKAICLKQTNPRFLLLKVSGKGWLLPKDELLTVLVDGAIQFFQGMFSVFSRYKRDYEACLQLKEWLIRERHI</sequence>
<reference evidence="2" key="1">
    <citation type="submission" date="2016-10" db="EMBL/GenBank/DDBJ databases">
        <authorList>
            <person name="Varghese N."/>
            <person name="Submissions S."/>
        </authorList>
    </citation>
    <scope>NUCLEOTIDE SEQUENCE [LARGE SCALE GENOMIC DNA]</scope>
    <source>
        <strain evidence="2">DSM 44945</strain>
    </source>
</reference>
<organism evidence="1 2">
    <name type="scientific">Planifilum fulgidum</name>
    <dbReference type="NCBI Taxonomy" id="201973"/>
    <lineage>
        <taxon>Bacteria</taxon>
        <taxon>Bacillati</taxon>
        <taxon>Bacillota</taxon>
        <taxon>Bacilli</taxon>
        <taxon>Bacillales</taxon>
        <taxon>Thermoactinomycetaceae</taxon>
        <taxon>Planifilum</taxon>
    </lineage>
</organism>
<evidence type="ECO:0000313" key="2">
    <source>
        <dbReference type="Proteomes" id="UP000198661"/>
    </source>
</evidence>
<dbReference type="AlphaFoldDB" id="A0A1I2RDQ5"/>
<dbReference type="OrthoDB" id="9834397at2"/>
<gene>
    <name evidence="1" type="ORF">SAMN04488025_12837</name>
</gene>
<dbReference type="Proteomes" id="UP000198661">
    <property type="component" value="Unassembled WGS sequence"/>
</dbReference>
<dbReference type="EMBL" id="FOOK01000028">
    <property type="protein sequence ID" value="SFG35906.1"/>
    <property type="molecule type" value="Genomic_DNA"/>
</dbReference>
<keyword evidence="2" id="KW-1185">Reference proteome</keyword>
<accession>A0A1I2RDQ5</accession>
<name>A0A1I2RDQ5_9BACL</name>
<proteinExistence type="predicted"/>
<evidence type="ECO:0000313" key="1">
    <source>
        <dbReference type="EMBL" id="SFG35906.1"/>
    </source>
</evidence>
<protein>
    <submittedName>
        <fullName evidence="1">Uncharacterized protein</fullName>
    </submittedName>
</protein>
<dbReference type="STRING" id="201973.SAMN04488025_12837"/>